<feature type="coiled-coil region" evidence="15">
    <location>
        <begin position="910"/>
        <end position="941"/>
    </location>
</feature>
<dbReference type="GO" id="GO:0046872">
    <property type="term" value="F:metal ion binding"/>
    <property type="evidence" value="ECO:0007669"/>
    <property type="project" value="UniProtKB-KW"/>
</dbReference>
<dbReference type="CDD" id="cd19501">
    <property type="entry name" value="RecA-like_FtsH"/>
    <property type="match status" value="1"/>
</dbReference>
<dbReference type="InterPro" id="IPR005936">
    <property type="entry name" value="FtsH"/>
</dbReference>
<comment type="cofactor">
    <cofactor evidence="1">
        <name>Zn(2+)</name>
        <dbReference type="ChEBI" id="CHEBI:29105"/>
    </cofactor>
</comment>
<dbReference type="InterPro" id="IPR027417">
    <property type="entry name" value="P-loop_NTPase"/>
</dbReference>
<evidence type="ECO:0000259" key="17">
    <source>
        <dbReference type="PROSITE" id="PS51352"/>
    </source>
</evidence>
<dbReference type="InterPro" id="IPR000642">
    <property type="entry name" value="Peptidase_M41"/>
</dbReference>
<dbReference type="HAMAP" id="MF_01458">
    <property type="entry name" value="FtsH"/>
    <property type="match status" value="1"/>
</dbReference>
<dbReference type="Pfam" id="PF00085">
    <property type="entry name" value="Thioredoxin"/>
    <property type="match status" value="1"/>
</dbReference>
<proteinExistence type="inferred from homology"/>
<feature type="region of interest" description="Disordered" evidence="16">
    <location>
        <begin position="372"/>
        <end position="397"/>
    </location>
</feature>
<dbReference type="GO" id="GO:0007005">
    <property type="term" value="P:mitochondrion organization"/>
    <property type="evidence" value="ECO:0007669"/>
    <property type="project" value="TreeGrafter"/>
</dbReference>
<dbReference type="Pfam" id="PF00004">
    <property type="entry name" value="AAA"/>
    <property type="match status" value="1"/>
</dbReference>
<keyword evidence="15" id="KW-0175">Coiled coil</keyword>
<dbReference type="InterPro" id="IPR041569">
    <property type="entry name" value="AAA_lid_3"/>
</dbReference>
<evidence type="ECO:0000256" key="8">
    <source>
        <dbReference type="ARBA" id="ARBA00022741"/>
    </source>
</evidence>
<dbReference type="GO" id="GO:0004176">
    <property type="term" value="F:ATP-dependent peptidase activity"/>
    <property type="evidence" value="ECO:0007669"/>
    <property type="project" value="InterPro"/>
</dbReference>
<dbReference type="InterPro" id="IPR003593">
    <property type="entry name" value="AAA+_ATPase"/>
</dbReference>
<comment type="caution">
    <text evidence="18">The sequence shown here is derived from an EMBL/GenBank/DDBJ whole genome shotgun (WGS) entry which is preliminary data.</text>
</comment>
<dbReference type="Gene3D" id="3.40.30.10">
    <property type="entry name" value="Glutaredoxin"/>
    <property type="match status" value="1"/>
</dbReference>
<dbReference type="OrthoDB" id="1413014at2759"/>
<dbReference type="GO" id="GO:0016887">
    <property type="term" value="F:ATP hydrolysis activity"/>
    <property type="evidence" value="ECO:0007669"/>
    <property type="project" value="InterPro"/>
</dbReference>
<evidence type="ECO:0000256" key="14">
    <source>
        <dbReference type="ARBA" id="ARBA00023157"/>
    </source>
</evidence>
<dbReference type="FunFam" id="3.40.50.300:FF:000175">
    <property type="entry name" value="ATP-dependent zinc metalloprotease FTSH 4"/>
    <property type="match status" value="1"/>
</dbReference>
<feature type="region of interest" description="Disordered" evidence="16">
    <location>
        <begin position="498"/>
        <end position="517"/>
    </location>
</feature>
<evidence type="ECO:0000256" key="4">
    <source>
        <dbReference type="ARBA" id="ARBA00010550"/>
    </source>
</evidence>
<name>A0A511KGX9_RHOTO</name>
<evidence type="ECO:0000256" key="10">
    <source>
        <dbReference type="ARBA" id="ARBA00022833"/>
    </source>
</evidence>
<dbReference type="InterPro" id="IPR003960">
    <property type="entry name" value="ATPase_AAA_CS"/>
</dbReference>
<evidence type="ECO:0000256" key="12">
    <source>
        <dbReference type="ARBA" id="ARBA00023049"/>
    </source>
</evidence>
<evidence type="ECO:0000256" key="11">
    <source>
        <dbReference type="ARBA" id="ARBA00022840"/>
    </source>
</evidence>
<dbReference type="Pfam" id="PF01434">
    <property type="entry name" value="Peptidase_M41"/>
    <property type="match status" value="1"/>
</dbReference>
<comment type="subcellular location">
    <subcellularLocation>
        <location evidence="2">Membrane</location>
    </subcellularLocation>
</comment>
<dbReference type="PANTHER" id="PTHR23076:SF97">
    <property type="entry name" value="ATP-DEPENDENT ZINC METALLOPROTEASE YME1L1"/>
    <property type="match status" value="1"/>
</dbReference>
<evidence type="ECO:0000256" key="1">
    <source>
        <dbReference type="ARBA" id="ARBA00001947"/>
    </source>
</evidence>
<comment type="similarity">
    <text evidence="3">In the C-terminal section; belongs to the peptidase M41 family.</text>
</comment>
<dbReference type="FunFam" id="1.20.58.760:FF:000001">
    <property type="entry name" value="ATP-dependent zinc metalloprotease FtsH"/>
    <property type="match status" value="1"/>
</dbReference>
<dbReference type="Gene3D" id="3.40.50.300">
    <property type="entry name" value="P-loop containing nucleotide triphosphate hydrolases"/>
    <property type="match status" value="1"/>
</dbReference>
<evidence type="ECO:0000256" key="13">
    <source>
        <dbReference type="ARBA" id="ARBA00023136"/>
    </source>
</evidence>
<dbReference type="PRINTS" id="PR00830">
    <property type="entry name" value="ENDOLAPTASE"/>
</dbReference>
<protein>
    <recommendedName>
        <fullName evidence="5">Thioredoxin</fullName>
    </recommendedName>
</protein>
<evidence type="ECO:0000313" key="18">
    <source>
        <dbReference type="EMBL" id="GEM09628.1"/>
    </source>
</evidence>
<keyword evidence="7" id="KW-0479">Metal-binding</keyword>
<keyword evidence="10" id="KW-0862">Zinc</keyword>
<organism evidence="18 19">
    <name type="scientific">Rhodotorula toruloides</name>
    <name type="common">Yeast</name>
    <name type="synonym">Rhodosporidium toruloides</name>
    <dbReference type="NCBI Taxonomy" id="5286"/>
    <lineage>
        <taxon>Eukaryota</taxon>
        <taxon>Fungi</taxon>
        <taxon>Dikarya</taxon>
        <taxon>Basidiomycota</taxon>
        <taxon>Pucciniomycotina</taxon>
        <taxon>Microbotryomycetes</taxon>
        <taxon>Sporidiobolales</taxon>
        <taxon>Sporidiobolaceae</taxon>
        <taxon>Rhodotorula</taxon>
    </lineage>
</organism>
<evidence type="ECO:0000256" key="9">
    <source>
        <dbReference type="ARBA" id="ARBA00022801"/>
    </source>
</evidence>
<dbReference type="GO" id="GO:0005743">
    <property type="term" value="C:mitochondrial inner membrane"/>
    <property type="evidence" value="ECO:0007669"/>
    <property type="project" value="TreeGrafter"/>
</dbReference>
<evidence type="ECO:0000256" key="2">
    <source>
        <dbReference type="ARBA" id="ARBA00004370"/>
    </source>
</evidence>
<dbReference type="GO" id="GO:0004222">
    <property type="term" value="F:metalloendopeptidase activity"/>
    <property type="evidence" value="ECO:0007669"/>
    <property type="project" value="InterPro"/>
</dbReference>
<gene>
    <name evidence="18" type="ORF">Rt10032_c08g3645</name>
</gene>
<dbReference type="FunFam" id="1.10.8.60:FF:000001">
    <property type="entry name" value="ATP-dependent zinc metalloprotease FtsH"/>
    <property type="match status" value="1"/>
</dbReference>
<evidence type="ECO:0000256" key="15">
    <source>
        <dbReference type="SAM" id="Coils"/>
    </source>
</evidence>
<dbReference type="PROSITE" id="PS00194">
    <property type="entry name" value="THIOREDOXIN_1"/>
    <property type="match status" value="1"/>
</dbReference>
<keyword evidence="13" id="KW-0472">Membrane</keyword>
<dbReference type="SMART" id="SM00382">
    <property type="entry name" value="AAA"/>
    <property type="match status" value="1"/>
</dbReference>
<evidence type="ECO:0000256" key="16">
    <source>
        <dbReference type="SAM" id="MobiDB-lite"/>
    </source>
</evidence>
<evidence type="ECO:0000256" key="5">
    <source>
        <dbReference type="ARBA" id="ARBA00020570"/>
    </source>
</evidence>
<sequence length="961" mass="104301">MSTITHLTSLPELNKLLAAKKERLVVIDFHATWCGPCHAIAPTFEKLANQYRQATFCKVDVDAAQEIARAYSVRAMPTFVFIKNEHKVHEVKGANASAIEAGIKQFVGGSAGEAGAFPGQGHTLTGTPVPTEAPPAEANYVRWLIFGALALWWFWSARQSKFPARLRQMLPAGQRPTGLFRELLRDFAQASATRRPIPPLRTFSSRQRPQQRHFARSSSSTLFPFHRRTGLPVNLPALAPYSLWTRAVRSAKEASELDDLRDAVSNASSPAEAAKAKLRLFEAIYKLDKKTYVQEVEGLHLYEEATGLWSDKRDPAQLEALKRNEGFLNYLRTLGTLVSSAYKEAPEEEVASNLEKLNTALQRRNSVLELAPASATTTPNLAPTPVTPAPAATSTSVPPVPPATLVSALFSGGSRGKGGEAKIASAGSYGTWSSIFGGASAAKAGSPEPIRVIVEEPKSPLVWRALKFVAVTALYSFLLLSLLSLLIDSSGILRGGGASQPFQPTAPPDPSDPNRRGTTFKDVHGVEEAKAELYEIVEFLKDPKKFEKLGGRLPRGVLLTGPPGTGKTLLARAVAGEAGVPFFSASGSEFDEMYVGVGARRVRELFTAARKNAPAIVFIDELDAVGGKRSPKDQSFHKQTLNQLLTEMDGFATGEGIILIGATNTPDALDRALVRPGRFDRQVVVPLPDVRGRMEILKHHMKNILYDKQKVDVSIIARGTIGFSGADLQALVNQAAVKASGENADMVRPSHFEWAKERIMMGAARTSAYITPENKLATAYHEAGHALLALYTKGAYPLHSITVIPRGAALGYTLMLPEKDIQSHSLTEYRAKIAVAMGGRVAEELIYGKENVTDGASSDISNATQIASNMVRRFGFSEAIGPVAHMNDSDQPSPSEETQKLIDGEIKGLIEKAQDRAREVLTAKKDELERLARALVEYETLDSAEVQKVIKGEPIRRTGLE</sequence>
<accession>A0A511KGX9</accession>
<dbReference type="PANTHER" id="PTHR23076">
    <property type="entry name" value="METALLOPROTEASE M41 FTSH"/>
    <property type="match status" value="1"/>
</dbReference>
<dbReference type="PROSITE" id="PS00674">
    <property type="entry name" value="AAA"/>
    <property type="match status" value="1"/>
</dbReference>
<dbReference type="FunFam" id="3.40.30.10:FF:000245">
    <property type="entry name" value="Thioredoxin"/>
    <property type="match status" value="1"/>
</dbReference>
<dbReference type="SUPFAM" id="SSF52833">
    <property type="entry name" value="Thioredoxin-like"/>
    <property type="match status" value="1"/>
</dbReference>
<dbReference type="EMBL" id="BJWK01000008">
    <property type="protein sequence ID" value="GEM09628.1"/>
    <property type="molecule type" value="Genomic_DNA"/>
</dbReference>
<dbReference type="InterPro" id="IPR037219">
    <property type="entry name" value="Peptidase_M41-like"/>
</dbReference>
<dbReference type="GO" id="GO:0005524">
    <property type="term" value="F:ATP binding"/>
    <property type="evidence" value="ECO:0007669"/>
    <property type="project" value="UniProtKB-KW"/>
</dbReference>
<dbReference type="GO" id="GO:0006515">
    <property type="term" value="P:protein quality control for misfolded or incompletely synthesized proteins"/>
    <property type="evidence" value="ECO:0007669"/>
    <property type="project" value="TreeGrafter"/>
</dbReference>
<evidence type="ECO:0000256" key="7">
    <source>
        <dbReference type="ARBA" id="ARBA00022723"/>
    </source>
</evidence>
<dbReference type="SUPFAM" id="SSF140990">
    <property type="entry name" value="FtsH protease domain-like"/>
    <property type="match status" value="1"/>
</dbReference>
<reference evidence="18 19" key="1">
    <citation type="submission" date="2019-07" db="EMBL/GenBank/DDBJ databases">
        <title>Rhodotorula toruloides NBRC10032 genome sequencing.</title>
        <authorList>
            <person name="Shida Y."/>
            <person name="Takaku H."/>
            <person name="Ogasawara W."/>
            <person name="Mori K."/>
        </authorList>
    </citation>
    <scope>NUCLEOTIDE SEQUENCE [LARGE SCALE GENOMIC DNA]</scope>
    <source>
        <strain evidence="18 19">NBRC10032</strain>
    </source>
</reference>
<feature type="domain" description="Thioredoxin" evidence="17">
    <location>
        <begin position="1"/>
        <end position="108"/>
    </location>
</feature>
<dbReference type="Gene3D" id="1.10.8.60">
    <property type="match status" value="1"/>
</dbReference>
<dbReference type="Proteomes" id="UP000321518">
    <property type="component" value="Unassembled WGS sequence"/>
</dbReference>
<keyword evidence="11" id="KW-0067">ATP-binding</keyword>
<dbReference type="NCBIfam" id="TIGR01241">
    <property type="entry name" value="FtsH_fam"/>
    <property type="match status" value="1"/>
</dbReference>
<dbReference type="Pfam" id="PF17862">
    <property type="entry name" value="AAA_lid_3"/>
    <property type="match status" value="1"/>
</dbReference>
<keyword evidence="12" id="KW-0482">Metalloprotease</keyword>
<evidence type="ECO:0000313" key="19">
    <source>
        <dbReference type="Proteomes" id="UP000321518"/>
    </source>
</evidence>
<dbReference type="PROSITE" id="PS51352">
    <property type="entry name" value="THIOREDOXIN_2"/>
    <property type="match status" value="1"/>
</dbReference>
<comment type="similarity">
    <text evidence="4">In the N-terminal section; belongs to the AAA ATPase family.</text>
</comment>
<keyword evidence="6" id="KW-0645">Protease</keyword>
<dbReference type="InterPro" id="IPR003959">
    <property type="entry name" value="ATPase_AAA_core"/>
</dbReference>
<evidence type="ECO:0000256" key="6">
    <source>
        <dbReference type="ARBA" id="ARBA00022670"/>
    </source>
</evidence>
<dbReference type="SUPFAM" id="SSF52540">
    <property type="entry name" value="P-loop containing nucleoside triphosphate hydrolases"/>
    <property type="match status" value="1"/>
</dbReference>
<dbReference type="InterPro" id="IPR017937">
    <property type="entry name" value="Thioredoxin_CS"/>
</dbReference>
<evidence type="ECO:0000256" key="3">
    <source>
        <dbReference type="ARBA" id="ARBA00010044"/>
    </source>
</evidence>
<dbReference type="InterPro" id="IPR013766">
    <property type="entry name" value="Thioredoxin_domain"/>
</dbReference>
<keyword evidence="9" id="KW-0378">Hydrolase</keyword>
<keyword evidence="8" id="KW-0547">Nucleotide-binding</keyword>
<dbReference type="AlphaFoldDB" id="A0A511KGX9"/>
<keyword evidence="14" id="KW-1015">Disulfide bond</keyword>
<dbReference type="Gene3D" id="1.20.58.760">
    <property type="entry name" value="Peptidase M41"/>
    <property type="match status" value="1"/>
</dbReference>
<dbReference type="CDD" id="cd02947">
    <property type="entry name" value="TRX_family"/>
    <property type="match status" value="1"/>
</dbReference>
<dbReference type="InterPro" id="IPR036249">
    <property type="entry name" value="Thioredoxin-like_sf"/>
</dbReference>